<sequence>MHATTGMHAHAASRGRVVSIPALSHLLVMPTQHRDIDSAFEVPILVLAARSTVPTPKARLQYSETKRPPVQC</sequence>
<organism evidence="1 2">
    <name type="scientific">Zalaria obscura</name>
    <dbReference type="NCBI Taxonomy" id="2024903"/>
    <lineage>
        <taxon>Eukaryota</taxon>
        <taxon>Fungi</taxon>
        <taxon>Dikarya</taxon>
        <taxon>Ascomycota</taxon>
        <taxon>Pezizomycotina</taxon>
        <taxon>Dothideomycetes</taxon>
        <taxon>Dothideomycetidae</taxon>
        <taxon>Dothideales</taxon>
        <taxon>Zalariaceae</taxon>
        <taxon>Zalaria</taxon>
    </lineage>
</organism>
<comment type="caution">
    <text evidence="1">The sequence shown here is derived from an EMBL/GenBank/DDBJ whole genome shotgun (WGS) entry which is preliminary data.</text>
</comment>
<protein>
    <submittedName>
        <fullName evidence="1">Uncharacterized protein</fullName>
    </submittedName>
</protein>
<evidence type="ECO:0000313" key="2">
    <source>
        <dbReference type="Proteomes" id="UP001320706"/>
    </source>
</evidence>
<reference evidence="1" key="1">
    <citation type="submission" date="2024-02" db="EMBL/GenBank/DDBJ databases">
        <title>Metagenome Assembled Genome of Zalaria obscura JY119.</title>
        <authorList>
            <person name="Vighnesh L."/>
            <person name="Jagadeeshwari U."/>
            <person name="Venkata Ramana C."/>
            <person name="Sasikala C."/>
        </authorList>
    </citation>
    <scope>NUCLEOTIDE SEQUENCE</scope>
    <source>
        <strain evidence="1">JY119</strain>
    </source>
</reference>
<dbReference type="Proteomes" id="UP001320706">
    <property type="component" value="Unassembled WGS sequence"/>
</dbReference>
<accession>A0ACC3SJM7</accession>
<proteinExistence type="predicted"/>
<name>A0ACC3SJM7_9PEZI</name>
<dbReference type="EMBL" id="JAMKPW020000007">
    <property type="protein sequence ID" value="KAK8216771.1"/>
    <property type="molecule type" value="Genomic_DNA"/>
</dbReference>
<evidence type="ECO:0000313" key="1">
    <source>
        <dbReference type="EMBL" id="KAK8216771.1"/>
    </source>
</evidence>
<gene>
    <name evidence="1" type="ORF">M8818_001734</name>
</gene>
<keyword evidence="2" id="KW-1185">Reference proteome</keyword>